<accession>A0A1F5JBP6</accession>
<evidence type="ECO:0008006" key="4">
    <source>
        <dbReference type="Google" id="ProtNLM"/>
    </source>
</evidence>
<comment type="caution">
    <text evidence="2">The sequence shown here is derived from an EMBL/GenBank/DDBJ whole genome shotgun (WGS) entry which is preliminary data.</text>
</comment>
<evidence type="ECO:0000313" key="2">
    <source>
        <dbReference type="EMBL" id="OGE26012.1"/>
    </source>
</evidence>
<gene>
    <name evidence="2" type="ORF">A3C26_01265</name>
</gene>
<dbReference type="AlphaFoldDB" id="A0A1F5JBP6"/>
<dbReference type="EMBL" id="MFCX01000017">
    <property type="protein sequence ID" value="OGE26012.1"/>
    <property type="molecule type" value="Genomic_DNA"/>
</dbReference>
<name>A0A1F5JBP6_9BACT</name>
<feature type="chain" id="PRO_5009519009" description="Mannosyl-glycoprotein endo-beta-N-acetylglucosamidase-like domain-containing protein" evidence="1">
    <location>
        <begin position="22"/>
        <end position="197"/>
    </location>
</feature>
<reference evidence="2 3" key="1">
    <citation type="journal article" date="2016" name="Nat. Commun.">
        <title>Thousands of microbial genomes shed light on interconnected biogeochemical processes in an aquifer system.</title>
        <authorList>
            <person name="Anantharaman K."/>
            <person name="Brown C.T."/>
            <person name="Hug L.A."/>
            <person name="Sharon I."/>
            <person name="Castelle C.J."/>
            <person name="Probst A.J."/>
            <person name="Thomas B.C."/>
            <person name="Singh A."/>
            <person name="Wilkins M.J."/>
            <person name="Karaoz U."/>
            <person name="Brodie E.L."/>
            <person name="Williams K.H."/>
            <person name="Hubbard S.S."/>
            <person name="Banfield J.F."/>
        </authorList>
    </citation>
    <scope>NUCLEOTIDE SEQUENCE [LARGE SCALE GENOMIC DNA]</scope>
</reference>
<protein>
    <recommendedName>
        <fullName evidence="4">Mannosyl-glycoprotein endo-beta-N-acetylglucosamidase-like domain-containing protein</fullName>
    </recommendedName>
</protein>
<sequence length="197" mass="21718">MVKKITSSILAFLLITSVAYADKAEAANENDTTEQIAARQLSREAQILASYLAKFNSPLQYHAQDFIDAAKTYELDWRLVPAIAGVESTFGKFIPGGYNAWGWGVYGSQAIFFNSWKDGIFTVAKGLKEDYISRGLLDPYAMNKRYAASPHWGGKVSFFIADIEKFVQEYNAQNPKKPISITPTVKIAADSATPGSN</sequence>
<dbReference type="InterPro" id="IPR023346">
    <property type="entry name" value="Lysozyme-like_dom_sf"/>
</dbReference>
<evidence type="ECO:0000313" key="3">
    <source>
        <dbReference type="Proteomes" id="UP000177042"/>
    </source>
</evidence>
<keyword evidence="1" id="KW-0732">Signal</keyword>
<organism evidence="2 3">
    <name type="scientific">Candidatus Daviesbacteria bacterium RIFCSPHIGHO2_02_FULL_39_12</name>
    <dbReference type="NCBI Taxonomy" id="1797770"/>
    <lineage>
        <taxon>Bacteria</taxon>
        <taxon>Candidatus Daviesiibacteriota</taxon>
    </lineage>
</organism>
<proteinExistence type="predicted"/>
<dbReference type="Proteomes" id="UP000177042">
    <property type="component" value="Unassembled WGS sequence"/>
</dbReference>
<feature type="signal peptide" evidence="1">
    <location>
        <begin position="1"/>
        <end position="21"/>
    </location>
</feature>
<dbReference type="SUPFAM" id="SSF53955">
    <property type="entry name" value="Lysozyme-like"/>
    <property type="match status" value="1"/>
</dbReference>
<evidence type="ECO:0000256" key="1">
    <source>
        <dbReference type="SAM" id="SignalP"/>
    </source>
</evidence>